<sequence length="471" mass="53587">MDPCVPLTVCAHSGYLKRHLSQSGYRQTIRSDSPTGRSARLPRKRRLRRDDPSKLNGDLAARLGRGGRSHGTSQPQQATVQRKILPNFIGDLTGHPPAPPPNLVLSEVEGPGMHFRAPPTSSPSKYYCTKSSCKAEFKRAHDWKKHEGRKHEQVDIWKCPDCHEEFLEATRFRTHHQVEHDCSLKVSTNCQHTGDAHQVLLRKVAWGCGFCGSLQTSWDARCSHVARHFDRELYFDSNGKGVRGRQKSEWSMSLEIRGLLEREELAVHLETILAQAYAVEWRHGEGLGNMLRWSADELEEAGTRSLILRLQCPISPKDAYGIVYSLVAMTLPQAAWDDYNERWKENKDCLDRDIDMLSVPNDTNGRVETHMAEFERLDQTLAMGPRDSSSDRIDEYTAFLSNRHLEGKRGDLDELEGQDEDVFESHHDRFDTTSNISDLSSLDGPPFMKVVEDMFLEADFSMFVHQDVFDG</sequence>
<organism evidence="3 4">
    <name type="scientific">Venturia inaequalis</name>
    <name type="common">Apple scab fungus</name>
    <dbReference type="NCBI Taxonomy" id="5025"/>
    <lineage>
        <taxon>Eukaryota</taxon>
        <taxon>Fungi</taxon>
        <taxon>Dikarya</taxon>
        <taxon>Ascomycota</taxon>
        <taxon>Pezizomycotina</taxon>
        <taxon>Dothideomycetes</taxon>
        <taxon>Pleosporomycetidae</taxon>
        <taxon>Venturiales</taxon>
        <taxon>Venturiaceae</taxon>
        <taxon>Venturia</taxon>
    </lineage>
</organism>
<dbReference type="EMBL" id="WNWS01000293">
    <property type="protein sequence ID" value="KAE9971619.1"/>
    <property type="molecule type" value="Genomic_DNA"/>
</dbReference>
<dbReference type="SMART" id="SM00355">
    <property type="entry name" value="ZnF_C2H2"/>
    <property type="match status" value="3"/>
</dbReference>
<evidence type="ECO:0000313" key="3">
    <source>
        <dbReference type="EMBL" id="KAE9971619.1"/>
    </source>
</evidence>
<feature type="compositionally biased region" description="Polar residues" evidence="1">
    <location>
        <begin position="70"/>
        <end position="79"/>
    </location>
</feature>
<feature type="region of interest" description="Disordered" evidence="1">
    <location>
        <begin position="25"/>
        <end position="79"/>
    </location>
</feature>
<name>A0A8H3YSD3_VENIN</name>
<protein>
    <recommendedName>
        <fullName evidence="2">C2H2-type domain-containing protein</fullName>
    </recommendedName>
</protein>
<dbReference type="AlphaFoldDB" id="A0A8H3YSD3"/>
<evidence type="ECO:0000313" key="4">
    <source>
        <dbReference type="Proteomes" id="UP000447873"/>
    </source>
</evidence>
<feature type="domain" description="C2H2-type" evidence="2">
    <location>
        <begin position="128"/>
        <end position="151"/>
    </location>
</feature>
<comment type="caution">
    <text evidence="3">The sequence shown here is derived from an EMBL/GenBank/DDBJ whole genome shotgun (WGS) entry which is preliminary data.</text>
</comment>
<dbReference type="Proteomes" id="UP000447873">
    <property type="component" value="Unassembled WGS sequence"/>
</dbReference>
<dbReference type="PROSITE" id="PS00028">
    <property type="entry name" value="ZINC_FINGER_C2H2_1"/>
    <property type="match status" value="2"/>
</dbReference>
<feature type="compositionally biased region" description="Polar residues" evidence="1">
    <location>
        <begin position="25"/>
        <end position="36"/>
    </location>
</feature>
<reference evidence="3 4" key="1">
    <citation type="submission" date="2018-12" db="EMBL/GenBank/DDBJ databases">
        <title>Venturia inaequalis Genome Resource.</title>
        <authorList>
            <person name="Lichtner F.J."/>
        </authorList>
    </citation>
    <scope>NUCLEOTIDE SEQUENCE [LARGE SCALE GENOMIC DNA]</scope>
    <source>
        <strain evidence="3 4">120213</strain>
    </source>
</reference>
<accession>A0A8H3YSD3</accession>
<dbReference type="InterPro" id="IPR013087">
    <property type="entry name" value="Znf_C2H2_type"/>
</dbReference>
<gene>
    <name evidence="3" type="ORF">EG328_005491</name>
</gene>
<proteinExistence type="predicted"/>
<evidence type="ECO:0000256" key="1">
    <source>
        <dbReference type="SAM" id="MobiDB-lite"/>
    </source>
</evidence>
<feature type="domain" description="C2H2-type" evidence="2">
    <location>
        <begin position="159"/>
        <end position="180"/>
    </location>
</feature>
<evidence type="ECO:0000259" key="2">
    <source>
        <dbReference type="PROSITE" id="PS00028"/>
    </source>
</evidence>